<keyword evidence="2" id="KW-0328">Glycosyltransferase</keyword>
<dbReference type="EC" id="2.4.-.-" evidence="2"/>
<dbReference type="SUPFAM" id="SSF53448">
    <property type="entry name" value="Nucleotide-diphospho-sugar transferases"/>
    <property type="match status" value="1"/>
</dbReference>
<reference evidence="2 3" key="1">
    <citation type="submission" date="2024-01" db="EMBL/GenBank/DDBJ databases">
        <title>Multi-omics insights into the function and evolution of sodium benzoate biodegradation pathways in Benzoatithermus flavus gen. nov., sp. nov. from hot spring.</title>
        <authorList>
            <person name="Hu C.-J."/>
            <person name="Li W.-J."/>
        </authorList>
    </citation>
    <scope>NUCLEOTIDE SEQUENCE [LARGE SCALE GENOMIC DNA]</scope>
    <source>
        <strain evidence="2 3">SYSU G07066</strain>
    </source>
</reference>
<dbReference type="InterPro" id="IPR029044">
    <property type="entry name" value="Nucleotide-diphossugar_trans"/>
</dbReference>
<proteinExistence type="predicted"/>
<dbReference type="InterPro" id="IPR050834">
    <property type="entry name" value="Glycosyltransf_2"/>
</dbReference>
<dbReference type="PANTHER" id="PTHR43685:SF2">
    <property type="entry name" value="GLYCOSYLTRANSFERASE 2-LIKE DOMAIN-CONTAINING PROTEIN"/>
    <property type="match status" value="1"/>
</dbReference>
<dbReference type="CDD" id="cd00761">
    <property type="entry name" value="Glyco_tranf_GTA_type"/>
    <property type="match status" value="1"/>
</dbReference>
<dbReference type="Gene3D" id="3.90.550.10">
    <property type="entry name" value="Spore Coat Polysaccharide Biosynthesis Protein SpsA, Chain A"/>
    <property type="match status" value="1"/>
</dbReference>
<accession>A0ABU8XWQ7</accession>
<organism evidence="2 3">
    <name type="scientific">Benzoatithermus flavus</name>
    <dbReference type="NCBI Taxonomy" id="3108223"/>
    <lineage>
        <taxon>Bacteria</taxon>
        <taxon>Pseudomonadati</taxon>
        <taxon>Pseudomonadota</taxon>
        <taxon>Alphaproteobacteria</taxon>
        <taxon>Geminicoccales</taxon>
        <taxon>Geminicoccaceae</taxon>
        <taxon>Benzoatithermus</taxon>
    </lineage>
</organism>
<evidence type="ECO:0000313" key="3">
    <source>
        <dbReference type="Proteomes" id="UP001375743"/>
    </source>
</evidence>
<dbReference type="GO" id="GO:0016757">
    <property type="term" value="F:glycosyltransferase activity"/>
    <property type="evidence" value="ECO:0007669"/>
    <property type="project" value="UniProtKB-KW"/>
</dbReference>
<dbReference type="RefSeq" id="WP_418161490.1">
    <property type="nucleotide sequence ID" value="NZ_JBBLZC010000031.1"/>
</dbReference>
<gene>
    <name evidence="2" type="ORF">U1T56_21020</name>
</gene>
<dbReference type="Proteomes" id="UP001375743">
    <property type="component" value="Unassembled WGS sequence"/>
</dbReference>
<dbReference type="PANTHER" id="PTHR43685">
    <property type="entry name" value="GLYCOSYLTRANSFERASE"/>
    <property type="match status" value="1"/>
</dbReference>
<dbReference type="InterPro" id="IPR001173">
    <property type="entry name" value="Glyco_trans_2-like"/>
</dbReference>
<evidence type="ECO:0000259" key="1">
    <source>
        <dbReference type="Pfam" id="PF00535"/>
    </source>
</evidence>
<name>A0ABU8XWQ7_9PROT</name>
<protein>
    <submittedName>
        <fullName evidence="2">Glycosyltransferase</fullName>
        <ecNumber evidence="2">2.4.-.-</ecNumber>
    </submittedName>
</protein>
<dbReference type="EMBL" id="JBBLZC010000031">
    <property type="protein sequence ID" value="MEK0085641.1"/>
    <property type="molecule type" value="Genomic_DNA"/>
</dbReference>
<feature type="domain" description="Glycosyltransferase 2-like" evidence="1">
    <location>
        <begin position="6"/>
        <end position="174"/>
    </location>
</feature>
<keyword evidence="2" id="KW-0808">Transferase</keyword>
<dbReference type="Pfam" id="PF00535">
    <property type="entry name" value="Glycos_transf_2"/>
    <property type="match status" value="1"/>
</dbReference>
<comment type="caution">
    <text evidence="2">The sequence shown here is derived from an EMBL/GenBank/DDBJ whole genome shotgun (WGS) entry which is preliminary data.</text>
</comment>
<keyword evidence="3" id="KW-1185">Reference proteome</keyword>
<evidence type="ECO:0000313" key="2">
    <source>
        <dbReference type="EMBL" id="MEK0085641.1"/>
    </source>
</evidence>
<sequence length="319" mass="36281">MSPVAICICTCDRTHLLARVLHALESIELGEFGCENVVLIVVDNRPDGRVRSLCESMRSRLPMTLHVVEEQQRGISFARNRGVREALALGAGFVAFIDDDDLPRPDWLLHLLRTQHETGADLVFGLWSLPNDLPLPCWLRNTRYFRPPRREDRNRFGLPGWAGTYNVLISRHALEMLDGPEGPFRAEFAHCGGEDSDLFIRAKHAGLSHACAYDSIVLRIWETHRLTLRGILRRGFQRGGSRVHIARAHLPAEQVRGLVWASWRKLGKALLRLTLTGWRRSRLVGSLLALAHSLGEIYAWTGMRYSFYLRRPDDGRRIG</sequence>